<accession>A0A0A0KLD5</accession>
<protein>
    <submittedName>
        <fullName evidence="3">Uncharacterized protein</fullName>
    </submittedName>
</protein>
<keyword evidence="2" id="KW-1133">Transmembrane helix</keyword>
<dbReference type="KEGG" id="csv:105435960"/>
<evidence type="ECO:0000256" key="2">
    <source>
        <dbReference type="SAM" id="Phobius"/>
    </source>
</evidence>
<keyword evidence="4" id="KW-1185">Reference proteome</keyword>
<dbReference type="PANTHER" id="PTHR37746">
    <property type="entry name" value="TRANSMEMBRANE PROTEIN"/>
    <property type="match status" value="1"/>
</dbReference>
<dbReference type="Proteomes" id="UP000029981">
    <property type="component" value="Chromosome 6"/>
</dbReference>
<name>A0A0A0KLD5_CUCSA</name>
<reference evidence="3 4" key="4">
    <citation type="journal article" date="2011" name="BMC Genomics">
        <title>RNA-Seq improves annotation of protein-coding genes in the cucumber genome.</title>
        <authorList>
            <person name="Li Z."/>
            <person name="Zhang Z."/>
            <person name="Yan P."/>
            <person name="Huang S."/>
            <person name="Fei Z."/>
            <person name="Lin K."/>
        </authorList>
    </citation>
    <scope>NUCLEOTIDE SEQUENCE [LARGE SCALE GENOMIC DNA]</scope>
    <source>
        <strain evidence="4">cv. 9930</strain>
    </source>
</reference>
<keyword evidence="2" id="KW-0812">Transmembrane</keyword>
<feature type="region of interest" description="Disordered" evidence="1">
    <location>
        <begin position="116"/>
        <end position="141"/>
    </location>
</feature>
<dbReference type="Gramene" id="KGN49187">
    <property type="protein sequence ID" value="KGN49187"/>
    <property type="gene ID" value="Csa_6G516950"/>
</dbReference>
<feature type="transmembrane region" description="Helical" evidence="2">
    <location>
        <begin position="12"/>
        <end position="32"/>
    </location>
</feature>
<feature type="transmembrane region" description="Helical" evidence="2">
    <location>
        <begin position="38"/>
        <end position="57"/>
    </location>
</feature>
<evidence type="ECO:0000313" key="4">
    <source>
        <dbReference type="Proteomes" id="UP000029981"/>
    </source>
</evidence>
<dbReference type="EMBL" id="CM002927">
    <property type="protein sequence ID" value="KGN49187.1"/>
    <property type="molecule type" value="Genomic_DNA"/>
</dbReference>
<organism evidence="3 4">
    <name type="scientific">Cucumis sativus</name>
    <name type="common">Cucumber</name>
    <dbReference type="NCBI Taxonomy" id="3659"/>
    <lineage>
        <taxon>Eukaryota</taxon>
        <taxon>Viridiplantae</taxon>
        <taxon>Streptophyta</taxon>
        <taxon>Embryophyta</taxon>
        <taxon>Tracheophyta</taxon>
        <taxon>Spermatophyta</taxon>
        <taxon>Magnoliopsida</taxon>
        <taxon>eudicotyledons</taxon>
        <taxon>Gunneridae</taxon>
        <taxon>Pentapetalae</taxon>
        <taxon>rosids</taxon>
        <taxon>fabids</taxon>
        <taxon>Cucurbitales</taxon>
        <taxon>Cucurbitaceae</taxon>
        <taxon>Benincaseae</taxon>
        <taxon>Cucumis</taxon>
    </lineage>
</organism>
<keyword evidence="2" id="KW-0472">Membrane</keyword>
<reference evidence="3 4" key="3">
    <citation type="journal article" date="2010" name="BMC Genomics">
        <title>Transcriptome sequencing and comparative analysis of cucumber flowers with different sex types.</title>
        <authorList>
            <person name="Guo S."/>
            <person name="Zheng Y."/>
            <person name="Joung J.G."/>
            <person name="Liu S."/>
            <person name="Zhang Z."/>
            <person name="Crasta O.R."/>
            <person name="Sobral B.W."/>
            <person name="Xu Y."/>
            <person name="Huang S."/>
            <person name="Fei Z."/>
        </authorList>
    </citation>
    <scope>NUCLEOTIDE SEQUENCE [LARGE SCALE GENOMIC DNA]</scope>
    <source>
        <strain evidence="4">cv. 9930</strain>
    </source>
</reference>
<dbReference type="PANTHER" id="PTHR37746:SF1">
    <property type="entry name" value="TRANSMEMBRANE PROTEIN"/>
    <property type="match status" value="1"/>
</dbReference>
<dbReference type="AlphaFoldDB" id="A0A0A0KLD5"/>
<reference evidence="3 4" key="2">
    <citation type="journal article" date="2009" name="PLoS ONE">
        <title>An integrated genetic and cytogenetic map of the cucumber genome.</title>
        <authorList>
            <person name="Ren Y."/>
            <person name="Zhang Z."/>
            <person name="Liu J."/>
            <person name="Staub J.E."/>
            <person name="Han Y."/>
            <person name="Cheng Z."/>
            <person name="Li X."/>
            <person name="Lu J."/>
            <person name="Miao H."/>
            <person name="Kang H."/>
            <person name="Xie B."/>
            <person name="Gu X."/>
            <person name="Wang X."/>
            <person name="Du Y."/>
            <person name="Jin W."/>
            <person name="Huang S."/>
        </authorList>
    </citation>
    <scope>NUCLEOTIDE SEQUENCE [LARGE SCALE GENOMIC DNA]</scope>
    <source>
        <strain evidence="4">cv. 9930</strain>
    </source>
</reference>
<proteinExistence type="predicted"/>
<gene>
    <name evidence="3" type="ORF">Csa_6G516950</name>
</gene>
<evidence type="ECO:0000313" key="3">
    <source>
        <dbReference type="EMBL" id="KGN49187.1"/>
    </source>
</evidence>
<dbReference type="OMA" id="NSMERYP"/>
<sequence length="231" mass="26820">MSSSSSLSIFSHPLFSALLSFFTLILLFFPPFLWTSLLSPALVLAGFLFLSLLRLGATQRQRQRQHQPITITNPQPIKFTQPPEHCTGCSPISSCFEESFVQWNVRAPLEVIYEDYEEEDEEEEEEEEKEEGEVEVDEDKDKDDGTVLHMRLNSMERYPSLSLYYPETDSDSWSGAEDEMENVCFMWDDEDRDELIEIALDKKRVSSEFFQLEEENLIEIDISPTAFPMFI</sequence>
<evidence type="ECO:0000256" key="1">
    <source>
        <dbReference type="SAM" id="MobiDB-lite"/>
    </source>
</evidence>
<dbReference type="OrthoDB" id="1939257at2759"/>
<reference evidence="3 4" key="1">
    <citation type="journal article" date="2009" name="Nat. Genet.">
        <title>The genome of the cucumber, Cucumis sativus L.</title>
        <authorList>
            <person name="Huang S."/>
            <person name="Li R."/>
            <person name="Zhang Z."/>
            <person name="Li L."/>
            <person name="Gu X."/>
            <person name="Fan W."/>
            <person name="Lucas W.J."/>
            <person name="Wang X."/>
            <person name="Xie B."/>
            <person name="Ni P."/>
            <person name="Ren Y."/>
            <person name="Zhu H."/>
            <person name="Li J."/>
            <person name="Lin K."/>
            <person name="Jin W."/>
            <person name="Fei Z."/>
            <person name="Li G."/>
            <person name="Staub J."/>
            <person name="Kilian A."/>
            <person name="van der Vossen E.A."/>
            <person name="Wu Y."/>
            <person name="Guo J."/>
            <person name="He J."/>
            <person name="Jia Z."/>
            <person name="Ren Y."/>
            <person name="Tian G."/>
            <person name="Lu Y."/>
            <person name="Ruan J."/>
            <person name="Qian W."/>
            <person name="Wang M."/>
            <person name="Huang Q."/>
            <person name="Li B."/>
            <person name="Xuan Z."/>
            <person name="Cao J."/>
            <person name="Asan"/>
            <person name="Wu Z."/>
            <person name="Zhang J."/>
            <person name="Cai Q."/>
            <person name="Bai Y."/>
            <person name="Zhao B."/>
            <person name="Han Y."/>
            <person name="Li Y."/>
            <person name="Li X."/>
            <person name="Wang S."/>
            <person name="Shi Q."/>
            <person name="Liu S."/>
            <person name="Cho W.K."/>
            <person name="Kim J.Y."/>
            <person name="Xu Y."/>
            <person name="Heller-Uszynska K."/>
            <person name="Miao H."/>
            <person name="Cheng Z."/>
            <person name="Zhang S."/>
            <person name="Wu J."/>
            <person name="Yang Y."/>
            <person name="Kang H."/>
            <person name="Li M."/>
            <person name="Liang H."/>
            <person name="Ren X."/>
            <person name="Shi Z."/>
            <person name="Wen M."/>
            <person name="Jian M."/>
            <person name="Yang H."/>
            <person name="Zhang G."/>
            <person name="Yang Z."/>
            <person name="Chen R."/>
            <person name="Liu S."/>
            <person name="Li J."/>
            <person name="Ma L."/>
            <person name="Liu H."/>
            <person name="Zhou Y."/>
            <person name="Zhao J."/>
            <person name="Fang X."/>
            <person name="Li G."/>
            <person name="Fang L."/>
            <person name="Li Y."/>
            <person name="Liu D."/>
            <person name="Zheng H."/>
            <person name="Zhang Y."/>
            <person name="Qin N."/>
            <person name="Li Z."/>
            <person name="Yang G."/>
            <person name="Yang S."/>
            <person name="Bolund L."/>
            <person name="Kristiansen K."/>
            <person name="Zheng H."/>
            <person name="Li S."/>
            <person name="Zhang X."/>
            <person name="Yang H."/>
            <person name="Wang J."/>
            <person name="Sun R."/>
            <person name="Zhang B."/>
            <person name="Jiang S."/>
            <person name="Wang J."/>
            <person name="Du Y."/>
            <person name="Li S."/>
        </authorList>
    </citation>
    <scope>NUCLEOTIDE SEQUENCE [LARGE SCALE GENOMIC DNA]</scope>
    <source>
        <strain evidence="4">cv. 9930</strain>
    </source>
</reference>